<name>A0A245ZIH3_9SPHN</name>
<sequence>MGQCVRFDDSLKTVLAADASTAFGAQAMFRQLADLIARGRVAADAETLARLRQLRDQVPASVRASVARSFALAQPPKDLVAVFAEDEASVASAVLRGVRLPAGDWITLIPALRPSGRAALRRREDLDHDVVRALESFGSTDFALAYVPGGDEDEAAGEIATSPEADSADTSHPAPEPEPAIAARPGPVATGFDIADLVDRIASYQEQRAAAPMASPLPEVDRFRFQTDVSGTVRWTDAAPRGALIGADLIGAGLLAGGTTGPLKHAMDVRDAVAQRVSFNDAWLTLDGAGPLGGTWQVSAVPLFDPATGSFIGYQGAARRSRLDRIAAEVAEKGNAEGLRRLVHELRTPTNAIAGFSELIETQLLGPVAPPYRERAGAIRLLAADLVATIEDLDMAARIEGRALSLRPEKVPLRPLLERVTADSRPLAATRGCTLELTPGGGGVALRCDERAAERLLVRLVATLVSSAQQEEAICLSTSGAEGEAIVSVTRPRALADMPEEELLRVEASSDDQVPGAPLLGTGFALRLARNLATQLGGRLTIAADRITVALPVDDDAARAGEAGQAVST</sequence>
<dbReference type="EC" id="2.7.13.3" evidence="2"/>
<feature type="domain" description="Histidine kinase" evidence="6">
    <location>
        <begin position="341"/>
        <end position="542"/>
    </location>
</feature>
<dbReference type="SUPFAM" id="SSF55874">
    <property type="entry name" value="ATPase domain of HSP90 chaperone/DNA topoisomerase II/histidine kinase"/>
    <property type="match status" value="1"/>
</dbReference>
<protein>
    <recommendedName>
        <fullName evidence="2">histidine kinase</fullName>
        <ecNumber evidence="2">2.7.13.3</ecNumber>
    </recommendedName>
</protein>
<dbReference type="EMBL" id="NBBI01000004">
    <property type="protein sequence ID" value="OWK29542.1"/>
    <property type="molecule type" value="Genomic_DNA"/>
</dbReference>
<dbReference type="OrthoDB" id="9813151at2"/>
<dbReference type="PROSITE" id="PS50109">
    <property type="entry name" value="HIS_KIN"/>
    <property type="match status" value="1"/>
</dbReference>
<dbReference type="GO" id="GO:0030295">
    <property type="term" value="F:protein kinase activator activity"/>
    <property type="evidence" value="ECO:0007669"/>
    <property type="project" value="TreeGrafter"/>
</dbReference>
<dbReference type="InterPro" id="IPR036097">
    <property type="entry name" value="HisK_dim/P_sf"/>
</dbReference>
<comment type="catalytic activity">
    <reaction evidence="1">
        <text>ATP + protein L-histidine = ADP + protein N-phospho-L-histidine.</text>
        <dbReference type="EC" id="2.7.13.3"/>
    </reaction>
</comment>
<dbReference type="InterPro" id="IPR003661">
    <property type="entry name" value="HisK_dim/P_dom"/>
</dbReference>
<evidence type="ECO:0000256" key="3">
    <source>
        <dbReference type="ARBA" id="ARBA00022679"/>
    </source>
</evidence>
<dbReference type="AlphaFoldDB" id="A0A245ZIH3"/>
<accession>A0A245ZIH3</accession>
<dbReference type="Proteomes" id="UP000197290">
    <property type="component" value="Unassembled WGS sequence"/>
</dbReference>
<keyword evidence="8" id="KW-1185">Reference proteome</keyword>
<dbReference type="GO" id="GO:0000156">
    <property type="term" value="F:phosphorelay response regulator activity"/>
    <property type="evidence" value="ECO:0007669"/>
    <property type="project" value="TreeGrafter"/>
</dbReference>
<keyword evidence="4" id="KW-0418">Kinase</keyword>
<evidence type="ECO:0000259" key="6">
    <source>
        <dbReference type="PROSITE" id="PS50109"/>
    </source>
</evidence>
<evidence type="ECO:0000256" key="5">
    <source>
        <dbReference type="SAM" id="MobiDB-lite"/>
    </source>
</evidence>
<dbReference type="Gene3D" id="3.30.565.10">
    <property type="entry name" value="Histidine kinase-like ATPase, C-terminal domain"/>
    <property type="match status" value="1"/>
</dbReference>
<reference evidence="7 8" key="1">
    <citation type="submission" date="2017-03" db="EMBL/GenBank/DDBJ databases">
        <title>Genome sequence of Sphingomonas dokdonensis DSM 21029.</title>
        <authorList>
            <person name="Poehlein A."/>
            <person name="Wuebbeler J.H."/>
            <person name="Steinbuechel A."/>
            <person name="Daniel R."/>
        </authorList>
    </citation>
    <scope>NUCLEOTIDE SEQUENCE [LARGE SCALE GENOMIC DNA]</scope>
    <source>
        <strain evidence="7 8">DSM 21029</strain>
    </source>
</reference>
<dbReference type="PANTHER" id="PTHR42878">
    <property type="entry name" value="TWO-COMPONENT HISTIDINE KINASE"/>
    <property type="match status" value="1"/>
</dbReference>
<evidence type="ECO:0000313" key="7">
    <source>
        <dbReference type="EMBL" id="OWK29542.1"/>
    </source>
</evidence>
<dbReference type="SUPFAM" id="SSF47384">
    <property type="entry name" value="Homodimeric domain of signal transducing histidine kinase"/>
    <property type="match status" value="1"/>
</dbReference>
<organism evidence="7 8">
    <name type="scientific">Sphingomonas dokdonensis</name>
    <dbReference type="NCBI Taxonomy" id="344880"/>
    <lineage>
        <taxon>Bacteria</taxon>
        <taxon>Pseudomonadati</taxon>
        <taxon>Pseudomonadota</taxon>
        <taxon>Alphaproteobacteria</taxon>
        <taxon>Sphingomonadales</taxon>
        <taxon>Sphingomonadaceae</taxon>
        <taxon>Sphingomonas</taxon>
    </lineage>
</organism>
<evidence type="ECO:0000313" key="8">
    <source>
        <dbReference type="Proteomes" id="UP000197290"/>
    </source>
</evidence>
<evidence type="ECO:0000256" key="4">
    <source>
        <dbReference type="ARBA" id="ARBA00022777"/>
    </source>
</evidence>
<dbReference type="CDD" id="cd00082">
    <property type="entry name" value="HisKA"/>
    <property type="match status" value="1"/>
</dbReference>
<feature type="region of interest" description="Disordered" evidence="5">
    <location>
        <begin position="153"/>
        <end position="186"/>
    </location>
</feature>
<dbReference type="Gene3D" id="1.10.287.130">
    <property type="match status" value="1"/>
</dbReference>
<dbReference type="GO" id="GO:0007234">
    <property type="term" value="P:osmosensory signaling via phosphorelay pathway"/>
    <property type="evidence" value="ECO:0007669"/>
    <property type="project" value="TreeGrafter"/>
</dbReference>
<dbReference type="PANTHER" id="PTHR42878:SF14">
    <property type="entry name" value="OSMOLARITY TWO-COMPONENT SYSTEM PROTEIN SSK1"/>
    <property type="match status" value="1"/>
</dbReference>
<evidence type="ECO:0000256" key="1">
    <source>
        <dbReference type="ARBA" id="ARBA00000085"/>
    </source>
</evidence>
<keyword evidence="3 7" id="KW-0808">Transferase</keyword>
<dbReference type="GO" id="GO:0000155">
    <property type="term" value="F:phosphorelay sensor kinase activity"/>
    <property type="evidence" value="ECO:0007669"/>
    <property type="project" value="InterPro"/>
</dbReference>
<proteinExistence type="predicted"/>
<dbReference type="InterPro" id="IPR005467">
    <property type="entry name" value="His_kinase_dom"/>
</dbReference>
<gene>
    <name evidence="7" type="primary">pleC</name>
    <name evidence="7" type="ORF">SPDO_25340</name>
</gene>
<dbReference type="InterPro" id="IPR036890">
    <property type="entry name" value="HATPase_C_sf"/>
</dbReference>
<dbReference type="InterPro" id="IPR050351">
    <property type="entry name" value="BphY/WalK/GraS-like"/>
</dbReference>
<evidence type="ECO:0000256" key="2">
    <source>
        <dbReference type="ARBA" id="ARBA00012438"/>
    </source>
</evidence>
<comment type="caution">
    <text evidence="7">The sequence shown here is derived from an EMBL/GenBank/DDBJ whole genome shotgun (WGS) entry which is preliminary data.</text>
</comment>